<reference evidence="1" key="1">
    <citation type="journal article" date="2021" name="Proc. Natl. Acad. Sci. U.S.A.">
        <title>A Catalog of Tens of Thousands of Viruses from Human Metagenomes Reveals Hidden Associations with Chronic Diseases.</title>
        <authorList>
            <person name="Tisza M.J."/>
            <person name="Buck C.B."/>
        </authorList>
    </citation>
    <scope>NUCLEOTIDE SEQUENCE</scope>
    <source>
        <strain evidence="1">Ctr9D2</strain>
    </source>
</reference>
<protein>
    <submittedName>
        <fullName evidence="1">Uncharacterized protein</fullName>
    </submittedName>
</protein>
<name>A0A8S5SJ61_9CAUD</name>
<sequence length="69" mass="8129">MRYFILYRIFLRISMIINILFKSVARNCAKFPTLRCMVERRFRKGVGAAPRIIGICILKTGTNQKEMFL</sequence>
<evidence type="ECO:0000313" key="1">
    <source>
        <dbReference type="EMBL" id="DAF50867.1"/>
    </source>
</evidence>
<proteinExistence type="predicted"/>
<organism evidence="1">
    <name type="scientific">Myoviridae sp. ctr9D2</name>
    <dbReference type="NCBI Taxonomy" id="2827711"/>
    <lineage>
        <taxon>Viruses</taxon>
        <taxon>Duplodnaviria</taxon>
        <taxon>Heunggongvirae</taxon>
        <taxon>Uroviricota</taxon>
        <taxon>Caudoviricetes</taxon>
    </lineage>
</organism>
<dbReference type="EMBL" id="BK032603">
    <property type="protein sequence ID" value="DAF50867.1"/>
    <property type="molecule type" value="Genomic_DNA"/>
</dbReference>
<accession>A0A8S5SJ61</accession>